<feature type="region of interest" description="Disordered" evidence="1">
    <location>
        <begin position="1"/>
        <end position="49"/>
    </location>
</feature>
<dbReference type="Gene3D" id="3.40.630.30">
    <property type="match status" value="1"/>
</dbReference>
<name>A0A317E9C4_9PROT</name>
<dbReference type="InterPro" id="IPR000182">
    <property type="entry name" value="GNAT_dom"/>
</dbReference>
<dbReference type="AlphaFoldDB" id="A0A317E9C4"/>
<keyword evidence="4" id="KW-1185">Reference proteome</keyword>
<reference evidence="4" key="1">
    <citation type="submission" date="2018-05" db="EMBL/GenBank/DDBJ databases">
        <title>Zavarzinia sp. HR-AS.</title>
        <authorList>
            <person name="Lee Y."/>
            <person name="Jeon C.O."/>
        </authorList>
    </citation>
    <scope>NUCLEOTIDE SEQUENCE [LARGE SCALE GENOMIC DNA]</scope>
    <source>
        <strain evidence="4">DSM 1231</strain>
    </source>
</reference>
<keyword evidence="3" id="KW-0808">Transferase</keyword>
<feature type="compositionally biased region" description="Basic and acidic residues" evidence="1">
    <location>
        <begin position="26"/>
        <end position="35"/>
    </location>
</feature>
<evidence type="ECO:0000256" key="1">
    <source>
        <dbReference type="SAM" id="MobiDB-lite"/>
    </source>
</evidence>
<proteinExistence type="predicted"/>
<comment type="caution">
    <text evidence="3">The sequence shown here is derived from an EMBL/GenBank/DDBJ whole genome shotgun (WGS) entry which is preliminary data.</text>
</comment>
<evidence type="ECO:0000259" key="2">
    <source>
        <dbReference type="PROSITE" id="PS51186"/>
    </source>
</evidence>
<dbReference type="EMBL" id="QGLF01000001">
    <property type="protein sequence ID" value="PWR23331.1"/>
    <property type="molecule type" value="Genomic_DNA"/>
</dbReference>
<sequence>MRSAPAISHFTTVPGPNGARVPTPRLKPDSSKPDVTDEAPPPDWVPAAGPARPSRITFLEMTARPAPRRAPPPLDAHALMRVEEPALAYFRWLYHHTGRDWMWIDRRRWDDDRLAAHLAAPGYALYVLYLKGGPAGFFELVPHDGGTRIDLGLFGIMPEFIGRKLGPFLLDQAIQLAWERGPQRLTVDTCTLDHPRALALYQKFGFAPYATRDRLAWPLGPDLAKLD</sequence>
<accession>A0A317E9C4</accession>
<dbReference type="CDD" id="cd04301">
    <property type="entry name" value="NAT_SF"/>
    <property type="match status" value="1"/>
</dbReference>
<organism evidence="3 4">
    <name type="scientific">Zavarzinia compransoris</name>
    <dbReference type="NCBI Taxonomy" id="1264899"/>
    <lineage>
        <taxon>Bacteria</taxon>
        <taxon>Pseudomonadati</taxon>
        <taxon>Pseudomonadota</taxon>
        <taxon>Alphaproteobacteria</taxon>
        <taxon>Rhodospirillales</taxon>
        <taxon>Zavarziniaceae</taxon>
        <taxon>Zavarzinia</taxon>
    </lineage>
</organism>
<dbReference type="Pfam" id="PF00583">
    <property type="entry name" value="Acetyltransf_1"/>
    <property type="match status" value="1"/>
</dbReference>
<feature type="domain" description="N-acetyltransferase" evidence="2">
    <location>
        <begin position="61"/>
        <end position="224"/>
    </location>
</feature>
<evidence type="ECO:0000313" key="3">
    <source>
        <dbReference type="EMBL" id="PWR23331.1"/>
    </source>
</evidence>
<dbReference type="Proteomes" id="UP000246077">
    <property type="component" value="Unassembled WGS sequence"/>
</dbReference>
<dbReference type="SUPFAM" id="SSF55729">
    <property type="entry name" value="Acyl-CoA N-acyltransferases (Nat)"/>
    <property type="match status" value="1"/>
</dbReference>
<dbReference type="GO" id="GO:0016747">
    <property type="term" value="F:acyltransferase activity, transferring groups other than amino-acyl groups"/>
    <property type="evidence" value="ECO:0007669"/>
    <property type="project" value="InterPro"/>
</dbReference>
<gene>
    <name evidence="3" type="ORF">DKG75_01815</name>
</gene>
<protein>
    <submittedName>
        <fullName evidence="3">N-acetyltransferase</fullName>
    </submittedName>
</protein>
<evidence type="ECO:0000313" key="4">
    <source>
        <dbReference type="Proteomes" id="UP000246077"/>
    </source>
</evidence>
<dbReference type="PROSITE" id="PS51186">
    <property type="entry name" value="GNAT"/>
    <property type="match status" value="1"/>
</dbReference>
<dbReference type="InterPro" id="IPR016181">
    <property type="entry name" value="Acyl_CoA_acyltransferase"/>
</dbReference>